<comment type="caution">
    <text evidence="11">The sequence shown here is derived from an EMBL/GenBank/DDBJ whole genome shotgun (WGS) entry which is preliminary data.</text>
</comment>
<feature type="transmembrane region" description="Helical" evidence="9">
    <location>
        <begin position="105"/>
        <end position="134"/>
    </location>
</feature>
<keyword evidence="3" id="KW-0479">Metal-binding</keyword>
<dbReference type="SUPFAM" id="SSF57850">
    <property type="entry name" value="RING/U-box"/>
    <property type="match status" value="1"/>
</dbReference>
<evidence type="ECO:0000256" key="8">
    <source>
        <dbReference type="SAM" id="MobiDB-lite"/>
    </source>
</evidence>
<comment type="subcellular location">
    <subcellularLocation>
        <location evidence="1">Membrane</location>
        <topology evidence="1">Multi-pass membrane protein</topology>
    </subcellularLocation>
</comment>
<proteinExistence type="predicted"/>
<feature type="compositionally biased region" description="Low complexity" evidence="8">
    <location>
        <begin position="299"/>
        <end position="328"/>
    </location>
</feature>
<evidence type="ECO:0000256" key="9">
    <source>
        <dbReference type="SAM" id="Phobius"/>
    </source>
</evidence>
<dbReference type="InterPro" id="IPR013083">
    <property type="entry name" value="Znf_RING/FYVE/PHD"/>
</dbReference>
<feature type="domain" description="RING-CH-type" evidence="10">
    <location>
        <begin position="8"/>
        <end position="82"/>
    </location>
</feature>
<evidence type="ECO:0000256" key="6">
    <source>
        <dbReference type="ARBA" id="ARBA00022989"/>
    </source>
</evidence>
<dbReference type="PROSITE" id="PS51292">
    <property type="entry name" value="ZF_RING_CH"/>
    <property type="match status" value="1"/>
</dbReference>
<dbReference type="Gene3D" id="3.30.40.10">
    <property type="entry name" value="Zinc/RING finger domain, C3HC4 (zinc finger)"/>
    <property type="match status" value="1"/>
</dbReference>
<dbReference type="EMBL" id="MU155176">
    <property type="protein sequence ID" value="KAF9481588.1"/>
    <property type="molecule type" value="Genomic_DNA"/>
</dbReference>
<evidence type="ECO:0000256" key="5">
    <source>
        <dbReference type="ARBA" id="ARBA00022833"/>
    </source>
</evidence>
<gene>
    <name evidence="11" type="ORF">BDN70DRAFT_854759</name>
</gene>
<keyword evidence="5" id="KW-0862">Zinc</keyword>
<keyword evidence="2 9" id="KW-0812">Transmembrane</keyword>
<evidence type="ECO:0000256" key="1">
    <source>
        <dbReference type="ARBA" id="ARBA00004141"/>
    </source>
</evidence>
<dbReference type="GO" id="GO:0016020">
    <property type="term" value="C:membrane"/>
    <property type="evidence" value="ECO:0007669"/>
    <property type="project" value="UniProtKB-SubCell"/>
</dbReference>
<dbReference type="InterPro" id="IPR011016">
    <property type="entry name" value="Znf_RING-CH"/>
</dbReference>
<sequence length="508" mass="55905">MTTRVPTVKDLRVKLCYICREEERADDPPSDDPPREWTHPCNCTLIAHEQCLLRWIQTSQSTASRAPNALKCPQCGTAYEMESKNTIVLRGLALGNKVLQRLGRYLTVAGVASVVAVIGTSVYACLTAYGAWAVKKFIGDEMFNLILTDDPVNWPWSAYINLPLIPLSLIFARFSDAGTSMIIPLLLVWPPSSPVGDGGRRLVEYWTRPENATQLASASASLTPSAKYWPPPPVFFGLFAFPFLRVFYQRCYAKLYQRLLGTPLPVPRRMQREGLRFDEGPFVIRIRAQFDDAGGQGAGANANAQPPEGQDQADAPAPAPAVAAAADAAAGDNADPNAAVVQAAEQLIEVDASSLGRRIGGALVVPVISSIVGGVLLELARHSRWLRVFLGVREGWHMPLPPWGRFALTASDKTWAQMGTMQQARVAARILMTAFLGGSRTWIDSDPVWWRNGVGFALFVAVKDGVQLLHLWLAKRELESRRVKDRDFSGVDVRELDLLPSFFRRATP</sequence>
<feature type="region of interest" description="Disordered" evidence="8">
    <location>
        <begin position="295"/>
        <end position="328"/>
    </location>
</feature>
<evidence type="ECO:0000313" key="12">
    <source>
        <dbReference type="Proteomes" id="UP000807469"/>
    </source>
</evidence>
<evidence type="ECO:0000313" key="11">
    <source>
        <dbReference type="EMBL" id="KAF9481588.1"/>
    </source>
</evidence>
<evidence type="ECO:0000256" key="3">
    <source>
        <dbReference type="ARBA" id="ARBA00022723"/>
    </source>
</evidence>
<dbReference type="AlphaFoldDB" id="A0A9P5Z6N7"/>
<keyword evidence="6 9" id="KW-1133">Transmembrane helix</keyword>
<keyword evidence="4" id="KW-0863">Zinc-finger</keyword>
<dbReference type="GO" id="GO:0008270">
    <property type="term" value="F:zinc ion binding"/>
    <property type="evidence" value="ECO:0007669"/>
    <property type="project" value="UniProtKB-KW"/>
</dbReference>
<evidence type="ECO:0000256" key="2">
    <source>
        <dbReference type="ARBA" id="ARBA00022692"/>
    </source>
</evidence>
<evidence type="ECO:0000259" key="10">
    <source>
        <dbReference type="PROSITE" id="PS51292"/>
    </source>
</evidence>
<evidence type="ECO:0000256" key="7">
    <source>
        <dbReference type="ARBA" id="ARBA00023136"/>
    </source>
</evidence>
<dbReference type="SMART" id="SM00744">
    <property type="entry name" value="RINGv"/>
    <property type="match status" value="1"/>
</dbReference>
<protein>
    <recommendedName>
        <fullName evidence="10">RING-CH-type domain-containing protein</fullName>
    </recommendedName>
</protein>
<keyword evidence="7 9" id="KW-0472">Membrane</keyword>
<dbReference type="OrthoDB" id="5817083at2759"/>
<evidence type="ECO:0000256" key="4">
    <source>
        <dbReference type="ARBA" id="ARBA00022771"/>
    </source>
</evidence>
<dbReference type="PANTHER" id="PTHR46283">
    <property type="entry name" value="E3 UBIQUITIN-PROTEIN LIGASE MARCH5"/>
    <property type="match status" value="1"/>
</dbReference>
<accession>A0A9P5Z6N7</accession>
<keyword evidence="12" id="KW-1185">Reference proteome</keyword>
<organism evidence="11 12">
    <name type="scientific">Pholiota conissans</name>
    <dbReference type="NCBI Taxonomy" id="109636"/>
    <lineage>
        <taxon>Eukaryota</taxon>
        <taxon>Fungi</taxon>
        <taxon>Dikarya</taxon>
        <taxon>Basidiomycota</taxon>
        <taxon>Agaricomycotina</taxon>
        <taxon>Agaricomycetes</taxon>
        <taxon>Agaricomycetidae</taxon>
        <taxon>Agaricales</taxon>
        <taxon>Agaricineae</taxon>
        <taxon>Strophariaceae</taxon>
        <taxon>Pholiota</taxon>
    </lineage>
</organism>
<name>A0A9P5Z6N7_9AGAR</name>
<reference evidence="11" key="1">
    <citation type="submission" date="2020-11" db="EMBL/GenBank/DDBJ databases">
        <authorList>
            <consortium name="DOE Joint Genome Institute"/>
            <person name="Ahrendt S."/>
            <person name="Riley R."/>
            <person name="Andreopoulos W."/>
            <person name="Labutti K."/>
            <person name="Pangilinan J."/>
            <person name="Ruiz-Duenas F.J."/>
            <person name="Barrasa J.M."/>
            <person name="Sanchez-Garcia M."/>
            <person name="Camarero S."/>
            <person name="Miyauchi S."/>
            <person name="Serrano A."/>
            <person name="Linde D."/>
            <person name="Babiker R."/>
            <person name="Drula E."/>
            <person name="Ayuso-Fernandez I."/>
            <person name="Pacheco R."/>
            <person name="Padilla G."/>
            <person name="Ferreira P."/>
            <person name="Barriuso J."/>
            <person name="Kellner H."/>
            <person name="Castanera R."/>
            <person name="Alfaro M."/>
            <person name="Ramirez L."/>
            <person name="Pisabarro A.G."/>
            <person name="Kuo A."/>
            <person name="Tritt A."/>
            <person name="Lipzen A."/>
            <person name="He G."/>
            <person name="Yan M."/>
            <person name="Ng V."/>
            <person name="Cullen D."/>
            <person name="Martin F."/>
            <person name="Rosso M.-N."/>
            <person name="Henrissat B."/>
            <person name="Hibbett D."/>
            <person name="Martinez A.T."/>
            <person name="Grigoriev I.V."/>
        </authorList>
    </citation>
    <scope>NUCLEOTIDE SEQUENCE</scope>
    <source>
        <strain evidence="11">CIRM-BRFM 674</strain>
    </source>
</reference>
<dbReference type="Proteomes" id="UP000807469">
    <property type="component" value="Unassembled WGS sequence"/>
</dbReference>
<dbReference type="Pfam" id="PF12906">
    <property type="entry name" value="RINGv"/>
    <property type="match status" value="1"/>
</dbReference>